<dbReference type="AlphaFoldDB" id="A0A2I0R651"/>
<organism evidence="1 2">
    <name type="scientific">Brumimicrobium salinarum</name>
    <dbReference type="NCBI Taxonomy" id="2058658"/>
    <lineage>
        <taxon>Bacteria</taxon>
        <taxon>Pseudomonadati</taxon>
        <taxon>Bacteroidota</taxon>
        <taxon>Flavobacteriia</taxon>
        <taxon>Flavobacteriales</taxon>
        <taxon>Crocinitomicaceae</taxon>
        <taxon>Brumimicrobium</taxon>
    </lineage>
</organism>
<dbReference type="EMBL" id="PJNI01000001">
    <property type="protein sequence ID" value="PKR81840.1"/>
    <property type="molecule type" value="Genomic_DNA"/>
</dbReference>
<evidence type="ECO:0008006" key="3">
    <source>
        <dbReference type="Google" id="ProtNLM"/>
    </source>
</evidence>
<proteinExistence type="predicted"/>
<sequence length="134" mass="15650">MEKGGEWEIKSFEESYTSASTPEYNDSYVINNGGTIQFEKDGTGNTNYSSELAIYLEGLLYEEYINKEFTYHNSEHSIYLIYADHGGVAYNLEWEKDKMIMSFSEVQEFEDYDENNNPIQITTTYSLKFICEKK</sequence>
<dbReference type="OrthoDB" id="1467438at2"/>
<name>A0A2I0R651_9FLAO</name>
<dbReference type="Proteomes" id="UP000236654">
    <property type="component" value="Unassembled WGS sequence"/>
</dbReference>
<protein>
    <recommendedName>
        <fullName evidence="3">Lipocalin-like domain-containing protein</fullName>
    </recommendedName>
</protein>
<gene>
    <name evidence="1" type="ORF">CW751_00435</name>
</gene>
<comment type="caution">
    <text evidence="1">The sequence shown here is derived from an EMBL/GenBank/DDBJ whole genome shotgun (WGS) entry which is preliminary data.</text>
</comment>
<evidence type="ECO:0000313" key="2">
    <source>
        <dbReference type="Proteomes" id="UP000236654"/>
    </source>
</evidence>
<keyword evidence="2" id="KW-1185">Reference proteome</keyword>
<reference evidence="1 2" key="1">
    <citation type="submission" date="2017-12" db="EMBL/GenBank/DDBJ databases">
        <title>The draft genome sequence of Brumimicrobium saltpan LHR20.</title>
        <authorList>
            <person name="Do Z.-J."/>
            <person name="Luo H.-R."/>
        </authorList>
    </citation>
    <scope>NUCLEOTIDE SEQUENCE [LARGE SCALE GENOMIC DNA]</scope>
    <source>
        <strain evidence="1 2">LHR20</strain>
    </source>
</reference>
<evidence type="ECO:0000313" key="1">
    <source>
        <dbReference type="EMBL" id="PKR81840.1"/>
    </source>
</evidence>
<accession>A0A2I0R651</accession>
<dbReference type="RefSeq" id="WP_101332986.1">
    <property type="nucleotide sequence ID" value="NZ_PJNI01000001.1"/>
</dbReference>